<dbReference type="EMBL" id="WOBO01000015">
    <property type="protein sequence ID" value="MUK46435.1"/>
    <property type="molecule type" value="Genomic_DNA"/>
</dbReference>
<comment type="caution">
    <text evidence="1">The sequence shown here is derived from an EMBL/GenBank/DDBJ whole genome shotgun (WGS) entry which is preliminary data.</text>
</comment>
<dbReference type="Proteomes" id="UP000435323">
    <property type="component" value="Unassembled WGS sequence"/>
</dbReference>
<dbReference type="PROSITE" id="PS51257">
    <property type="entry name" value="PROKAR_LIPOPROTEIN"/>
    <property type="match status" value="1"/>
</dbReference>
<dbReference type="AlphaFoldDB" id="A0A6N3Z8P5"/>
<dbReference type="RefSeq" id="WP_236798114.1">
    <property type="nucleotide sequence ID" value="NZ_WOBE01000010.1"/>
</dbReference>
<dbReference type="InterPro" id="IPR011990">
    <property type="entry name" value="TPR-like_helical_dom_sf"/>
</dbReference>
<evidence type="ECO:0000313" key="1">
    <source>
        <dbReference type="EMBL" id="MUK46435.1"/>
    </source>
</evidence>
<proteinExistence type="predicted"/>
<sequence length="247" mass="28166">MYIKNIVIGLLFVTLVGCSSSPDTEETKEKILIKTNNYSDLIIFYKNQLKVSEDPYTREKLAQAYLDSGDPDSALFAIQYLNEDDDSRSISSFLIEANAQLECGMLEPALDTVNRVYKLNEDNPEIENLLGVIYASKRDLDKSRHYFNLARKHLYSDITIKNNLAILNIIEGKYDQAVKLLLPIYMSNKNDALVQANLMLAMAKAGDLEFMEKVLSPQFSKQEIERRYSILKNTESHRDDTNLFGAD</sequence>
<organism evidence="1 2">
    <name type="scientific">Aliivibrio fischeri</name>
    <name type="common">Vibrio fischeri</name>
    <dbReference type="NCBI Taxonomy" id="668"/>
    <lineage>
        <taxon>Bacteria</taxon>
        <taxon>Pseudomonadati</taxon>
        <taxon>Pseudomonadota</taxon>
        <taxon>Gammaproteobacteria</taxon>
        <taxon>Vibrionales</taxon>
        <taxon>Vibrionaceae</taxon>
        <taxon>Aliivibrio</taxon>
    </lineage>
</organism>
<gene>
    <name evidence="1" type="ORF">GNP77_13695</name>
</gene>
<evidence type="ECO:0000313" key="2">
    <source>
        <dbReference type="Proteomes" id="UP000435323"/>
    </source>
</evidence>
<dbReference type="Gene3D" id="1.25.40.10">
    <property type="entry name" value="Tetratricopeptide repeat domain"/>
    <property type="match status" value="1"/>
</dbReference>
<reference evidence="1 2" key="1">
    <citation type="submission" date="2019-11" db="EMBL/GenBank/DDBJ databases">
        <title>Using colonization assays and comparative genomics to discover symbiosis behaviors and factors in Vibrio fischeri.</title>
        <authorList>
            <person name="Bongrand C."/>
            <person name="Moriano-Gutierrez S."/>
            <person name="Arevalo P."/>
            <person name="Mcfall-Ngai M."/>
            <person name="Visick K."/>
            <person name="Polz M.F."/>
            <person name="Ruby E.G."/>
        </authorList>
    </citation>
    <scope>NUCLEOTIDE SEQUENCE [LARGE SCALE GENOMIC DNA]</scope>
    <source>
        <strain evidence="2">emors.3.2</strain>
    </source>
</reference>
<dbReference type="SUPFAM" id="SSF48452">
    <property type="entry name" value="TPR-like"/>
    <property type="match status" value="1"/>
</dbReference>
<protein>
    <submittedName>
        <fullName evidence="1">Uncharacterized protein</fullName>
    </submittedName>
</protein>
<accession>A0A6N3Z8P5</accession>
<name>A0A6N3Z8P5_ALIFS</name>